<feature type="transmembrane region" description="Helical" evidence="1">
    <location>
        <begin position="183"/>
        <end position="205"/>
    </location>
</feature>
<organism evidence="3 4">
    <name type="scientific">Intoshia linei</name>
    <dbReference type="NCBI Taxonomy" id="1819745"/>
    <lineage>
        <taxon>Eukaryota</taxon>
        <taxon>Metazoa</taxon>
        <taxon>Spiralia</taxon>
        <taxon>Lophotrochozoa</taxon>
        <taxon>Mesozoa</taxon>
        <taxon>Orthonectida</taxon>
        <taxon>Rhopaluridae</taxon>
        <taxon>Intoshia</taxon>
    </lineage>
</organism>
<dbReference type="InterPro" id="IPR036179">
    <property type="entry name" value="Ig-like_dom_sf"/>
</dbReference>
<keyword evidence="4" id="KW-1185">Reference proteome</keyword>
<gene>
    <name evidence="3" type="ORF">A3Q56_07420</name>
</gene>
<reference evidence="3 4" key="1">
    <citation type="submission" date="2016-04" db="EMBL/GenBank/DDBJ databases">
        <title>The genome of Intoshia linei affirms orthonectids as highly simplified spiralians.</title>
        <authorList>
            <person name="Mikhailov K.V."/>
            <person name="Slusarev G.S."/>
            <person name="Nikitin M.A."/>
            <person name="Logacheva M.D."/>
            <person name="Penin A."/>
            <person name="Aleoshin V."/>
            <person name="Panchin Y.V."/>
        </authorList>
    </citation>
    <scope>NUCLEOTIDE SEQUENCE [LARGE SCALE GENOMIC DNA]</scope>
    <source>
        <strain evidence="3">Intl2013</strain>
        <tissue evidence="3">Whole animal</tissue>
    </source>
</reference>
<sequence length="295" mass="34735">IEYADIIQNNKFKLNTIFALINATYQWKLILNGTKFDAKDKVEFQQNQNAIIHSLDNDIADSQFIATYKDKTSDQTYTHTIILSSIIWIYPTKIQIANLNANVELNCTLFVKNANPEISIVYHEKKLHPSVISQNDQKITYHYTKKNGELSDSGLYTCQAELENIKLKSYLEIFIYNKRRVTIIVSIIILQFIIIIGIIIFRTVYTRQKFQKYQTINIDEEHKEYIDIADDMEVIERDELDEQERFISLRMASQSIVQLEIPIWKSFDEQIKLFIYLEQGYTTFSPIQPQSYFTH</sequence>
<dbReference type="Gene3D" id="2.60.40.10">
    <property type="entry name" value="Immunoglobulins"/>
    <property type="match status" value="1"/>
</dbReference>
<dbReference type="EMBL" id="LWCA01001563">
    <property type="protein sequence ID" value="OAF64872.1"/>
    <property type="molecule type" value="Genomic_DNA"/>
</dbReference>
<proteinExistence type="predicted"/>
<feature type="domain" description="Immunoglobulin" evidence="2">
    <location>
        <begin position="92"/>
        <end position="176"/>
    </location>
</feature>
<keyword evidence="1" id="KW-0472">Membrane</keyword>
<dbReference type="AlphaFoldDB" id="A0A177ATN3"/>
<dbReference type="InterPro" id="IPR013783">
    <property type="entry name" value="Ig-like_fold"/>
</dbReference>
<keyword evidence="1" id="KW-0812">Transmembrane</keyword>
<name>A0A177ATN3_9BILA</name>
<keyword evidence="1" id="KW-1133">Transmembrane helix</keyword>
<evidence type="ECO:0000256" key="1">
    <source>
        <dbReference type="SAM" id="Phobius"/>
    </source>
</evidence>
<evidence type="ECO:0000313" key="3">
    <source>
        <dbReference type="EMBL" id="OAF64872.1"/>
    </source>
</evidence>
<dbReference type="Proteomes" id="UP000078046">
    <property type="component" value="Unassembled WGS sequence"/>
</dbReference>
<comment type="caution">
    <text evidence="3">The sequence shown here is derived from an EMBL/GenBank/DDBJ whole genome shotgun (WGS) entry which is preliminary data.</text>
</comment>
<evidence type="ECO:0000259" key="2">
    <source>
        <dbReference type="SMART" id="SM00409"/>
    </source>
</evidence>
<evidence type="ECO:0000313" key="4">
    <source>
        <dbReference type="Proteomes" id="UP000078046"/>
    </source>
</evidence>
<accession>A0A177ATN3</accession>
<dbReference type="SMART" id="SM00409">
    <property type="entry name" value="IG"/>
    <property type="match status" value="1"/>
</dbReference>
<dbReference type="SUPFAM" id="SSF48726">
    <property type="entry name" value="Immunoglobulin"/>
    <property type="match status" value="1"/>
</dbReference>
<feature type="non-terminal residue" evidence="3">
    <location>
        <position position="1"/>
    </location>
</feature>
<protein>
    <recommendedName>
        <fullName evidence="2">Immunoglobulin domain-containing protein</fullName>
    </recommendedName>
</protein>
<dbReference type="InterPro" id="IPR003599">
    <property type="entry name" value="Ig_sub"/>
</dbReference>